<accession>A0A0G4FEE8</accession>
<evidence type="ECO:0000256" key="1">
    <source>
        <dbReference type="SAM" id="MobiDB-lite"/>
    </source>
</evidence>
<organism evidence="2">
    <name type="scientific">Chromera velia CCMP2878</name>
    <dbReference type="NCBI Taxonomy" id="1169474"/>
    <lineage>
        <taxon>Eukaryota</taxon>
        <taxon>Sar</taxon>
        <taxon>Alveolata</taxon>
        <taxon>Colpodellida</taxon>
        <taxon>Chromeraceae</taxon>
        <taxon>Chromera</taxon>
    </lineage>
</organism>
<reference evidence="2" key="1">
    <citation type="submission" date="2014-11" db="EMBL/GenBank/DDBJ databases">
        <authorList>
            <person name="Otto D Thomas"/>
            <person name="Naeem Raeece"/>
        </authorList>
    </citation>
    <scope>NUCLEOTIDE SEQUENCE</scope>
</reference>
<dbReference type="AlphaFoldDB" id="A0A0G4FEE8"/>
<feature type="compositionally biased region" description="Basic and acidic residues" evidence="1">
    <location>
        <begin position="510"/>
        <end position="520"/>
    </location>
</feature>
<feature type="region of interest" description="Disordered" evidence="1">
    <location>
        <begin position="464"/>
        <end position="592"/>
    </location>
</feature>
<dbReference type="CDD" id="cd00195">
    <property type="entry name" value="UBCc_UEV"/>
    <property type="match status" value="1"/>
</dbReference>
<name>A0A0G4FEE8_9ALVE</name>
<dbReference type="EMBL" id="CDMZ01000301">
    <property type="protein sequence ID" value="CEM11336.1"/>
    <property type="molecule type" value="Genomic_DNA"/>
</dbReference>
<feature type="compositionally biased region" description="Polar residues" evidence="1">
    <location>
        <begin position="494"/>
        <end position="504"/>
    </location>
</feature>
<protein>
    <submittedName>
        <fullName evidence="2">Uncharacterized protein</fullName>
    </submittedName>
</protein>
<dbReference type="SUPFAM" id="SSF54495">
    <property type="entry name" value="UBC-like"/>
    <property type="match status" value="1"/>
</dbReference>
<dbReference type="VEuPathDB" id="CryptoDB:Cvel_16507"/>
<sequence>MTRSFLGLSQDKGGHGQDPGRSPSGAAAASSSSYSSRTQIQEMRLAKELSGLEPIRTLFSVEEVDGQIGTVVVTVPNSCILSALGDSASSPSSKEREYLERSLEPGCNGVSFQISPSAQFPFSPPIIHCLTRFSFPSLCDGRNLARDILRGGPWNPAITFHAIVEKRLPRFVARVLRLMADREHGDRENGISRSSKSAAPLPLLFGTFEGVHSLMRFWRDENCAVFPCLKACIASGECVYRVAVLTESALVLFFPTDFENTHGTVTTFFHLSLLRAVAKKPSEEALALRIVPPRPPAGGGRERVITLVFGRKPLVSPYGLEAHDDAKKGVATLRSVEFPPRRAFEESLLRRMRALGLGSVSRSLQENLAAVSREIEQLKGDLALQTGGPTPAPPTASLASSSGDPGAGRAADVVKMDGPADYSQASLDLSAVQRLMALFQKKVELETETGTEEQRQQTLAELHSVLQHPRVQRTLETSGGAQADRDRERRRRASTGTDNTQSTYPEGEDAQLHRGEREAAVPEADEVSQLGDTHPTHSAEAETEKSLVSPPAPPPPPFGASGHDDVTVPSADAQQDAAAAATGEADLPDLLS</sequence>
<dbReference type="InterPro" id="IPR016135">
    <property type="entry name" value="UBQ-conjugating_enzyme/RWD"/>
</dbReference>
<gene>
    <name evidence="2" type="ORF">Cvel_16507</name>
</gene>
<feature type="region of interest" description="Disordered" evidence="1">
    <location>
        <begin position="383"/>
        <end position="412"/>
    </location>
</feature>
<proteinExistence type="predicted"/>
<feature type="compositionally biased region" description="Low complexity" evidence="1">
    <location>
        <begin position="571"/>
        <end position="581"/>
    </location>
</feature>
<feature type="compositionally biased region" description="Basic and acidic residues" evidence="1">
    <location>
        <begin position="534"/>
        <end position="545"/>
    </location>
</feature>
<feature type="region of interest" description="Disordered" evidence="1">
    <location>
        <begin position="1"/>
        <end position="35"/>
    </location>
</feature>
<evidence type="ECO:0000313" key="2">
    <source>
        <dbReference type="EMBL" id="CEM11336.1"/>
    </source>
</evidence>
<feature type="compositionally biased region" description="Low complexity" evidence="1">
    <location>
        <begin position="22"/>
        <end position="35"/>
    </location>
</feature>